<dbReference type="EMBL" id="VIWO01000005">
    <property type="protein sequence ID" value="TWF39597.1"/>
    <property type="molecule type" value="Genomic_DNA"/>
</dbReference>
<proteinExistence type="predicted"/>
<gene>
    <name evidence="1" type="ORF">FHW36_10534</name>
</gene>
<evidence type="ECO:0000313" key="2">
    <source>
        <dbReference type="Proteomes" id="UP000320811"/>
    </source>
</evidence>
<evidence type="ECO:0000313" key="1">
    <source>
        <dbReference type="EMBL" id="TWF39597.1"/>
    </source>
</evidence>
<keyword evidence="2" id="KW-1185">Reference proteome</keyword>
<name>A0A561PNA4_9BACT</name>
<sequence length="60" mass="6090">MTISVATGRGDGAGLLYAGPPAKTERAAFGIPFREMVQAALPPVRGDGAGLLHAGPTRED</sequence>
<reference evidence="1 2" key="1">
    <citation type="submission" date="2019-06" db="EMBL/GenBank/DDBJ databases">
        <title>Sorghum-associated microbial communities from plants grown in Nebraska, USA.</title>
        <authorList>
            <person name="Schachtman D."/>
        </authorList>
    </citation>
    <scope>NUCLEOTIDE SEQUENCE [LARGE SCALE GENOMIC DNA]</scope>
    <source>
        <strain evidence="1 2">1209</strain>
    </source>
</reference>
<dbReference type="AlphaFoldDB" id="A0A561PNA4"/>
<comment type="caution">
    <text evidence="1">The sequence shown here is derived from an EMBL/GenBank/DDBJ whole genome shotgun (WGS) entry which is preliminary data.</text>
</comment>
<dbReference type="RefSeq" id="WP_145670796.1">
    <property type="nucleotide sequence ID" value="NZ_VIWO01000005.1"/>
</dbReference>
<organism evidence="1 2">
    <name type="scientific">Chitinophaga polysaccharea</name>
    <dbReference type="NCBI Taxonomy" id="1293035"/>
    <lineage>
        <taxon>Bacteria</taxon>
        <taxon>Pseudomonadati</taxon>
        <taxon>Bacteroidota</taxon>
        <taxon>Chitinophagia</taxon>
        <taxon>Chitinophagales</taxon>
        <taxon>Chitinophagaceae</taxon>
        <taxon>Chitinophaga</taxon>
    </lineage>
</organism>
<protein>
    <submittedName>
        <fullName evidence="1">Uncharacterized protein</fullName>
    </submittedName>
</protein>
<accession>A0A561PNA4</accession>
<dbReference type="Proteomes" id="UP000320811">
    <property type="component" value="Unassembled WGS sequence"/>
</dbReference>